<organism evidence="6 7">
    <name type="scientific">Rhodovulum iodosum</name>
    <dbReference type="NCBI Taxonomy" id="68291"/>
    <lineage>
        <taxon>Bacteria</taxon>
        <taxon>Pseudomonadati</taxon>
        <taxon>Pseudomonadota</taxon>
        <taxon>Alphaproteobacteria</taxon>
        <taxon>Rhodobacterales</taxon>
        <taxon>Paracoccaceae</taxon>
        <taxon>Rhodovulum</taxon>
    </lineage>
</organism>
<name>A0ABV3XPH0_9RHOB</name>
<evidence type="ECO:0000313" key="6">
    <source>
        <dbReference type="EMBL" id="MEX5727222.1"/>
    </source>
</evidence>
<evidence type="ECO:0000313" key="7">
    <source>
        <dbReference type="Proteomes" id="UP001560019"/>
    </source>
</evidence>
<keyword evidence="2 5" id="KW-0812">Transmembrane</keyword>
<evidence type="ECO:0000256" key="3">
    <source>
        <dbReference type="ARBA" id="ARBA00022989"/>
    </source>
</evidence>
<feature type="transmembrane region" description="Helical" evidence="5">
    <location>
        <begin position="157"/>
        <end position="176"/>
    </location>
</feature>
<accession>A0ABV3XPH0</accession>
<reference evidence="6 7" key="1">
    <citation type="submission" date="2024-06" db="EMBL/GenBank/DDBJ databases">
        <title>Genome of Rhodovulum iodosum, a marine photoferrotroph.</title>
        <authorList>
            <person name="Bianchini G."/>
            <person name="Nikeleit V."/>
            <person name="Kappler A."/>
            <person name="Bryce C."/>
            <person name="Sanchez-Baracaldo P."/>
        </authorList>
    </citation>
    <scope>NUCLEOTIDE SEQUENCE [LARGE SCALE GENOMIC DNA]</scope>
    <source>
        <strain evidence="6 7">UT/N1</strain>
    </source>
</reference>
<evidence type="ECO:0000256" key="5">
    <source>
        <dbReference type="SAM" id="Phobius"/>
    </source>
</evidence>
<proteinExistence type="predicted"/>
<feature type="transmembrane region" description="Helical" evidence="5">
    <location>
        <begin position="52"/>
        <end position="71"/>
    </location>
</feature>
<comment type="subcellular location">
    <subcellularLocation>
        <location evidence="1">Membrane</location>
        <topology evidence="1">Multi-pass membrane protein</topology>
    </subcellularLocation>
</comment>
<feature type="transmembrane region" description="Helical" evidence="5">
    <location>
        <begin position="20"/>
        <end position="40"/>
    </location>
</feature>
<dbReference type="Pfam" id="PF07681">
    <property type="entry name" value="DoxX"/>
    <property type="match status" value="1"/>
</dbReference>
<evidence type="ECO:0000256" key="4">
    <source>
        <dbReference type="ARBA" id="ARBA00023136"/>
    </source>
</evidence>
<keyword evidence="4 5" id="KW-0472">Membrane</keyword>
<sequence length="189" mass="20226">MNMLISYNNRISTWLSSWLAPAVLPTLARFTFAATLLVYFWASAHTKLGDGLGGLIMPSLGAYAQIFPRAMEAANYDVSQLGAWHRAVVVAGTAAEFVLPLLLVLGLATRLAALGMIGFVVVQTLTDLIGHGALTQPETLGAWFDRMPTAPILDQRLIWITLLSVPLLLGGGPLSLDRVIARRAQASSG</sequence>
<dbReference type="EMBL" id="JBEHHI010000001">
    <property type="protein sequence ID" value="MEX5727222.1"/>
    <property type="molecule type" value="Genomic_DNA"/>
</dbReference>
<dbReference type="Proteomes" id="UP001560019">
    <property type="component" value="Unassembled WGS sequence"/>
</dbReference>
<gene>
    <name evidence="6" type="ORF">Ga0609869_000575</name>
</gene>
<keyword evidence="3 5" id="KW-1133">Transmembrane helix</keyword>
<comment type="caution">
    <text evidence="6">The sequence shown here is derived from an EMBL/GenBank/DDBJ whole genome shotgun (WGS) entry which is preliminary data.</text>
</comment>
<keyword evidence="7" id="KW-1185">Reference proteome</keyword>
<dbReference type="InterPro" id="IPR032808">
    <property type="entry name" value="DoxX"/>
</dbReference>
<evidence type="ECO:0000256" key="2">
    <source>
        <dbReference type="ARBA" id="ARBA00022692"/>
    </source>
</evidence>
<feature type="transmembrane region" description="Helical" evidence="5">
    <location>
        <begin position="111"/>
        <end position="134"/>
    </location>
</feature>
<protein>
    <submittedName>
        <fullName evidence="6">Oxidoreductase</fullName>
    </submittedName>
</protein>
<dbReference type="RefSeq" id="WP_125407965.1">
    <property type="nucleotide sequence ID" value="NZ_JBEHHI010000001.1"/>
</dbReference>
<evidence type="ECO:0000256" key="1">
    <source>
        <dbReference type="ARBA" id="ARBA00004141"/>
    </source>
</evidence>
<feature type="transmembrane region" description="Helical" evidence="5">
    <location>
        <begin position="83"/>
        <end position="104"/>
    </location>
</feature>